<dbReference type="Pfam" id="PF01814">
    <property type="entry name" value="Hemerythrin"/>
    <property type="match status" value="1"/>
</dbReference>
<dbReference type="STRING" id="1004156.AYP45_17880"/>
<evidence type="ECO:0000259" key="1">
    <source>
        <dbReference type="Pfam" id="PF01814"/>
    </source>
</evidence>
<name>A0A1V4AP41_9BACT</name>
<dbReference type="PANTHER" id="PTHR39966">
    <property type="entry name" value="BLL2471 PROTEIN-RELATED"/>
    <property type="match status" value="1"/>
</dbReference>
<dbReference type="AlphaFoldDB" id="A0A1V4AP41"/>
<evidence type="ECO:0000313" key="2">
    <source>
        <dbReference type="EMBL" id="OOP54898.1"/>
    </source>
</evidence>
<dbReference type="Proteomes" id="UP000189681">
    <property type="component" value="Unassembled WGS sequence"/>
</dbReference>
<protein>
    <recommendedName>
        <fullName evidence="1">Hemerythrin-like domain-containing protein</fullName>
    </recommendedName>
</protein>
<feature type="domain" description="Hemerythrin-like" evidence="1">
    <location>
        <begin position="64"/>
        <end position="175"/>
    </location>
</feature>
<comment type="caution">
    <text evidence="2">The sequence shown here is derived from an EMBL/GenBank/DDBJ whole genome shotgun (WGS) entry which is preliminary data.</text>
</comment>
<dbReference type="GO" id="GO:0005886">
    <property type="term" value="C:plasma membrane"/>
    <property type="evidence" value="ECO:0007669"/>
    <property type="project" value="TreeGrafter"/>
</dbReference>
<reference evidence="2 3" key="1">
    <citation type="journal article" date="2017" name="Water Res.">
        <title>Discovery and metagenomic analysis of an anammox bacterial enrichment related to Candidatus "Brocadia caroliniensis" in a full-scale glycerol-fed nitritation-denitritation separate centrate treatment process.</title>
        <authorList>
            <person name="Park H."/>
            <person name="Brotto A.C."/>
            <person name="van Loosdrecht M.C."/>
            <person name="Chandran K."/>
        </authorList>
    </citation>
    <scope>NUCLEOTIDE SEQUENCE [LARGE SCALE GENOMIC DNA]</scope>
    <source>
        <strain evidence="2">26THWARD</strain>
    </source>
</reference>
<gene>
    <name evidence="2" type="ORF">AYP45_17880</name>
</gene>
<dbReference type="Gene3D" id="1.20.120.520">
    <property type="entry name" value="nmb1532 protein domain like"/>
    <property type="match status" value="1"/>
</dbReference>
<accession>A0A1V4AP41</accession>
<proteinExistence type="predicted"/>
<dbReference type="InterPro" id="IPR012312">
    <property type="entry name" value="Hemerythrin-like"/>
</dbReference>
<organism evidence="2 3">
    <name type="scientific">Candidatus Brocadia carolinensis</name>
    <dbReference type="NCBI Taxonomy" id="1004156"/>
    <lineage>
        <taxon>Bacteria</taxon>
        <taxon>Pseudomonadati</taxon>
        <taxon>Planctomycetota</taxon>
        <taxon>Candidatus Brocadiia</taxon>
        <taxon>Candidatus Brocadiales</taxon>
        <taxon>Candidatus Brocadiaceae</taxon>
        <taxon>Candidatus Brocadia</taxon>
    </lineage>
</organism>
<dbReference type="EMBL" id="AYTS01000205">
    <property type="protein sequence ID" value="OOP54898.1"/>
    <property type="molecule type" value="Genomic_DNA"/>
</dbReference>
<dbReference type="CDD" id="cd12108">
    <property type="entry name" value="Hr-like"/>
    <property type="match status" value="1"/>
</dbReference>
<sequence length="228" mass="26447">MKRFLVPLTVIFCVCNTACSVPQHRIYPEHTHIKNTNLSVTDILHNDFDIVKRMLYLLGKATYCLENGKPVSKGNFQDLIKIISEFSDKHHQEKEDKVLFPALKVKNDGEKKDFLGRLLMEHVSARDAIRNLTSALVNFDQGKKARRKIAKIAHSYIKQMEKHIEMEEKILFPWINKVLTADEQAMFIKKFEDMEKEDIANGVHEKYSAMIEMLEKQLEISMGNVQTL</sequence>
<evidence type="ECO:0000313" key="3">
    <source>
        <dbReference type="Proteomes" id="UP000189681"/>
    </source>
</evidence>
<dbReference type="PANTHER" id="PTHR39966:SF1">
    <property type="entry name" value="HEMERYTHRIN-LIKE DOMAIN-CONTAINING PROTEIN"/>
    <property type="match status" value="1"/>
</dbReference>